<organism evidence="2">
    <name type="scientific">Rhipicephalus pulchellus</name>
    <name type="common">Yellow backed tick</name>
    <name type="synonym">Dermacentor pulchellus</name>
    <dbReference type="NCBI Taxonomy" id="72859"/>
    <lineage>
        <taxon>Eukaryota</taxon>
        <taxon>Metazoa</taxon>
        <taxon>Ecdysozoa</taxon>
        <taxon>Arthropoda</taxon>
        <taxon>Chelicerata</taxon>
        <taxon>Arachnida</taxon>
        <taxon>Acari</taxon>
        <taxon>Parasitiformes</taxon>
        <taxon>Ixodida</taxon>
        <taxon>Ixodoidea</taxon>
        <taxon>Ixodidae</taxon>
        <taxon>Rhipicephalinae</taxon>
        <taxon>Rhipicephalus</taxon>
        <taxon>Rhipicephalus</taxon>
    </lineage>
</organism>
<feature type="compositionally biased region" description="Polar residues" evidence="1">
    <location>
        <begin position="152"/>
        <end position="167"/>
    </location>
</feature>
<dbReference type="EMBL" id="GACK01009444">
    <property type="protein sequence ID" value="JAA55590.1"/>
    <property type="molecule type" value="mRNA"/>
</dbReference>
<proteinExistence type="evidence at transcript level"/>
<dbReference type="AlphaFoldDB" id="L7LUX4"/>
<reference evidence="2" key="1">
    <citation type="submission" date="2012-11" db="EMBL/GenBank/DDBJ databases">
        <authorList>
            <person name="Lucero-Rivera Y.E."/>
            <person name="Tovar-Ramirez D."/>
        </authorList>
    </citation>
    <scope>NUCLEOTIDE SEQUENCE</scope>
    <source>
        <tissue evidence="2">Salivary gland</tissue>
    </source>
</reference>
<evidence type="ECO:0000313" key="2">
    <source>
        <dbReference type="EMBL" id="JAA55590.1"/>
    </source>
</evidence>
<name>L7LUX4_RHIPC</name>
<feature type="region of interest" description="Disordered" evidence="1">
    <location>
        <begin position="82"/>
        <end position="174"/>
    </location>
</feature>
<accession>L7LUX4</accession>
<evidence type="ECO:0000256" key="1">
    <source>
        <dbReference type="SAM" id="MobiDB-lite"/>
    </source>
</evidence>
<protein>
    <recommendedName>
        <fullName evidence="3">Tick transposon</fullName>
    </recommendedName>
</protein>
<evidence type="ECO:0008006" key="3">
    <source>
        <dbReference type="Google" id="ProtNLM"/>
    </source>
</evidence>
<reference evidence="2" key="2">
    <citation type="journal article" date="2015" name="J. Proteomics">
        <title>Sexual differences in the sialomes of the zebra tick, Rhipicephalus pulchellus.</title>
        <authorList>
            <person name="Tan A.W."/>
            <person name="Francischetti I.M."/>
            <person name="Slovak M."/>
            <person name="Kini R.M."/>
            <person name="Ribeiro J.M."/>
        </authorList>
    </citation>
    <scope>NUCLEOTIDE SEQUENCE</scope>
    <source>
        <tissue evidence="2">Salivary gland</tissue>
    </source>
</reference>
<sequence>MRFGHVSAVCQSTIICSRCAEPHAADSCASTVLKCRYCLGSHDASSNDCPKIQREKEILKQMVRDRSSRREAVAIVRMRRFRRRSGSRDSAKRNSQVTPTPLLPRPDTSESSSGDKSTPDHMDTEAWPTLPKLRPEPQSEPQPQTKPEHNPQRLQRSQQTMTDSTTALVPHDLPENDQDIRAMLRSILDTIFMLLNKLNTPTARNALTLLEVLNPVFSALQ</sequence>